<reference evidence="8" key="1">
    <citation type="submission" date="2020-10" db="EMBL/GenBank/DDBJ databases">
        <authorList>
            <person name="Han B."/>
            <person name="Lu T."/>
            <person name="Zhao Q."/>
            <person name="Huang X."/>
            <person name="Zhao Y."/>
        </authorList>
    </citation>
    <scope>NUCLEOTIDE SEQUENCE</scope>
</reference>
<evidence type="ECO:0000256" key="3">
    <source>
        <dbReference type="ARBA" id="ARBA00022448"/>
    </source>
</evidence>
<keyword evidence="7" id="KW-0472">Membrane</keyword>
<evidence type="ECO:0000256" key="4">
    <source>
        <dbReference type="ARBA" id="ARBA00022538"/>
    </source>
</evidence>
<evidence type="ECO:0000256" key="2">
    <source>
        <dbReference type="ARBA" id="ARBA00004119"/>
    </source>
</evidence>
<dbReference type="GO" id="GO:0006885">
    <property type="term" value="P:regulation of pH"/>
    <property type="evidence" value="ECO:0007669"/>
    <property type="project" value="TreeGrafter"/>
</dbReference>
<evidence type="ECO:0000256" key="6">
    <source>
        <dbReference type="ARBA" id="ARBA00023065"/>
    </source>
</evidence>
<sequence>MTERLDSFFIALFLPVYMALSGYRTDLAEFTRSEASEKWCALELFVAVCVSGKLVGCVAAGLFFTMLFRDAIVLALMLNIPGIVEATAEHYPSGQFARAKRRLLEHARLSADLRVLTCLYSEDHAAPLIDLLEASGSSRESPMSLIVLHLTEFVGRAASVLKPHRKSTRSSNSSGNPTPSDRIVNAFRYLEQQACGDPVCIRCSAPRQWCSPTSCLTKCIVKSCSRRTCQQATSA</sequence>
<keyword evidence="9" id="KW-1185">Reference proteome</keyword>
<dbReference type="AlphaFoldDB" id="A0A811S4G7"/>
<gene>
    <name evidence="8" type="ORF">NCGR_LOCUS59981</name>
</gene>
<dbReference type="PANTHER" id="PTHR32468">
    <property type="entry name" value="CATION/H + ANTIPORTER"/>
    <property type="match status" value="1"/>
</dbReference>
<dbReference type="GO" id="GO:0009941">
    <property type="term" value="C:chloroplast envelope"/>
    <property type="evidence" value="ECO:0007669"/>
    <property type="project" value="UniProtKB-SubCell"/>
</dbReference>
<dbReference type="GO" id="GO:0006813">
    <property type="term" value="P:potassium ion transport"/>
    <property type="evidence" value="ECO:0007669"/>
    <property type="project" value="UniProtKB-KW"/>
</dbReference>
<evidence type="ECO:0000313" key="9">
    <source>
        <dbReference type="Proteomes" id="UP000604825"/>
    </source>
</evidence>
<dbReference type="Proteomes" id="UP000604825">
    <property type="component" value="Unassembled WGS sequence"/>
</dbReference>
<evidence type="ECO:0000256" key="1">
    <source>
        <dbReference type="ARBA" id="ARBA00003198"/>
    </source>
</evidence>
<dbReference type="InterPro" id="IPR050794">
    <property type="entry name" value="CPA2_transporter"/>
</dbReference>
<accession>A0A811S4G7</accession>
<dbReference type="Gene3D" id="1.20.1530.20">
    <property type="match status" value="1"/>
</dbReference>
<dbReference type="PANTHER" id="PTHR32468:SF30">
    <property type="entry name" value="OS12G0109150 PROTEIN"/>
    <property type="match status" value="1"/>
</dbReference>
<keyword evidence="3" id="KW-0813">Transport</keyword>
<name>A0A811S4G7_9POAL</name>
<dbReference type="GO" id="GO:0016020">
    <property type="term" value="C:membrane"/>
    <property type="evidence" value="ECO:0007669"/>
    <property type="project" value="UniProtKB-SubCell"/>
</dbReference>
<dbReference type="InterPro" id="IPR038770">
    <property type="entry name" value="Na+/solute_symporter_sf"/>
</dbReference>
<feature type="transmembrane region" description="Helical" evidence="7">
    <location>
        <begin position="44"/>
        <end position="68"/>
    </location>
</feature>
<keyword evidence="7" id="KW-0812">Transmembrane</keyword>
<organism evidence="8 9">
    <name type="scientific">Miscanthus lutarioriparius</name>
    <dbReference type="NCBI Taxonomy" id="422564"/>
    <lineage>
        <taxon>Eukaryota</taxon>
        <taxon>Viridiplantae</taxon>
        <taxon>Streptophyta</taxon>
        <taxon>Embryophyta</taxon>
        <taxon>Tracheophyta</taxon>
        <taxon>Spermatophyta</taxon>
        <taxon>Magnoliopsida</taxon>
        <taxon>Liliopsida</taxon>
        <taxon>Poales</taxon>
        <taxon>Poaceae</taxon>
        <taxon>PACMAD clade</taxon>
        <taxon>Panicoideae</taxon>
        <taxon>Andropogonodae</taxon>
        <taxon>Andropogoneae</taxon>
        <taxon>Saccharinae</taxon>
        <taxon>Miscanthus</taxon>
    </lineage>
</organism>
<evidence type="ECO:0000313" key="8">
    <source>
        <dbReference type="EMBL" id="CAD6335883.1"/>
    </source>
</evidence>
<evidence type="ECO:0000256" key="5">
    <source>
        <dbReference type="ARBA" id="ARBA00022958"/>
    </source>
</evidence>
<keyword evidence="5" id="KW-0630">Potassium</keyword>
<feature type="transmembrane region" description="Helical" evidence="7">
    <location>
        <begin position="7"/>
        <end position="24"/>
    </location>
</feature>
<keyword evidence="6" id="KW-0406">Ion transport</keyword>
<comment type="subcellular location">
    <subcellularLocation>
        <location evidence="2">Plastid</location>
        <location evidence="2">Chloroplast envelope</location>
    </subcellularLocation>
</comment>
<dbReference type="GO" id="GO:0098662">
    <property type="term" value="P:inorganic cation transmembrane transport"/>
    <property type="evidence" value="ECO:0007669"/>
    <property type="project" value="TreeGrafter"/>
</dbReference>
<protein>
    <submittedName>
        <fullName evidence="8">Uncharacterized protein</fullName>
    </submittedName>
</protein>
<dbReference type="GO" id="GO:0012505">
    <property type="term" value="C:endomembrane system"/>
    <property type="evidence" value="ECO:0007669"/>
    <property type="project" value="TreeGrafter"/>
</dbReference>
<proteinExistence type="predicted"/>
<evidence type="ECO:0000256" key="7">
    <source>
        <dbReference type="SAM" id="Phobius"/>
    </source>
</evidence>
<comment type="function">
    <text evidence="1">May function as sodium-coupled metabolite transporter across the chloroplast envelope.</text>
</comment>
<keyword evidence="7" id="KW-1133">Transmembrane helix</keyword>
<dbReference type="EMBL" id="CAJGYO010000018">
    <property type="protein sequence ID" value="CAD6335883.1"/>
    <property type="molecule type" value="Genomic_DNA"/>
</dbReference>
<comment type="caution">
    <text evidence="8">The sequence shown here is derived from an EMBL/GenBank/DDBJ whole genome shotgun (WGS) entry which is preliminary data.</text>
</comment>
<dbReference type="OrthoDB" id="1938353at2759"/>
<keyword evidence="4" id="KW-0633">Potassium transport</keyword>